<dbReference type="RefSeq" id="WP_198690247.1">
    <property type="nucleotide sequence ID" value="NZ_CAWPUD010000039.1"/>
</dbReference>
<sequence>MNRIEQIENKKLEVIEEISLASFGIEISLAGAVPHTLSGNKAGRELAGGPEWGGIYPRGLSEKEIENN</sequence>
<organism evidence="1 2">
    <name type="scientific">Xenorhabdus lircayensis</name>
    <dbReference type="NCBI Taxonomy" id="2763499"/>
    <lineage>
        <taxon>Bacteria</taxon>
        <taxon>Pseudomonadati</taxon>
        <taxon>Pseudomonadota</taxon>
        <taxon>Gammaproteobacteria</taxon>
        <taxon>Enterobacterales</taxon>
        <taxon>Morganellaceae</taxon>
        <taxon>Xenorhabdus</taxon>
    </lineage>
</organism>
<protein>
    <submittedName>
        <fullName evidence="1">Uncharacterized protein</fullName>
    </submittedName>
</protein>
<gene>
    <name evidence="1" type="ORF">H8A87_11695</name>
</gene>
<evidence type="ECO:0000313" key="2">
    <source>
        <dbReference type="Proteomes" id="UP000696184"/>
    </source>
</evidence>
<reference evidence="1 2" key="1">
    <citation type="submission" date="2020-08" db="EMBL/GenBank/DDBJ databases">
        <title>Description of Xenorhabdus lircayensis sp. nov., the symbiotic bacterium associated with the entomopathogenic nematode Steirnernema unicornum.</title>
        <authorList>
            <person name="Castaneda-Alvarez C."/>
            <person name="Prodan S."/>
            <person name="Zamorano A."/>
            <person name="San-Blas E."/>
            <person name="Aballay E."/>
        </authorList>
    </citation>
    <scope>NUCLEOTIDE SEQUENCE [LARGE SCALE GENOMIC DNA]</scope>
    <source>
        <strain evidence="1 2">VLS</strain>
    </source>
</reference>
<comment type="caution">
    <text evidence="1">The sequence shown here is derived from an EMBL/GenBank/DDBJ whole genome shotgun (WGS) entry which is preliminary data.</text>
</comment>
<evidence type="ECO:0000313" key="1">
    <source>
        <dbReference type="EMBL" id="MBI6549365.1"/>
    </source>
</evidence>
<keyword evidence="2" id="KW-1185">Reference proteome</keyword>
<name>A0ABS0U655_9GAMM</name>
<dbReference type="Proteomes" id="UP000696184">
    <property type="component" value="Unassembled WGS sequence"/>
</dbReference>
<proteinExistence type="predicted"/>
<accession>A0ABS0U655</accession>
<dbReference type="EMBL" id="JACOII010000040">
    <property type="protein sequence ID" value="MBI6549365.1"/>
    <property type="molecule type" value="Genomic_DNA"/>
</dbReference>